<evidence type="ECO:0000313" key="3">
    <source>
        <dbReference type="Proteomes" id="UP000596381"/>
    </source>
</evidence>
<feature type="domain" description="DUF488" evidence="1">
    <location>
        <begin position="40"/>
        <end position="111"/>
    </location>
</feature>
<evidence type="ECO:0000313" key="2">
    <source>
        <dbReference type="EMBL" id="QQV92247.1"/>
    </source>
</evidence>
<dbReference type="InterPro" id="IPR054495">
    <property type="entry name" value="DUF488-N3a"/>
</dbReference>
<dbReference type="EMBL" id="MW394391">
    <property type="protein sequence ID" value="QQV92247.1"/>
    <property type="molecule type" value="Genomic_DNA"/>
</dbReference>
<dbReference type="Pfam" id="PF22751">
    <property type="entry name" value="DUF488-N3a"/>
    <property type="match status" value="1"/>
</dbReference>
<keyword evidence="3" id="KW-1185">Reference proteome</keyword>
<reference evidence="2 3" key="1">
    <citation type="submission" date="2020-12" db="EMBL/GenBank/DDBJ databases">
        <title>Genomic characterization of four novel bacteriophages infecting Klebsiella pneumoniae.</title>
        <authorList>
            <person name="Estrada Bonilla B."/>
            <person name="Costa A.R."/>
            <person name="van Rossum T."/>
            <person name="Hagedoorn S."/>
            <person name="Wallinga H."/>
            <person name="Xiao M."/>
            <person name="Song W."/>
            <person name="Haas P.-J."/>
            <person name="Nobrega F.L."/>
            <person name="Brouns S.J.J."/>
        </authorList>
    </citation>
    <scope>NUCLEOTIDE SEQUENCE [LARGE SCALE GENOMIC DNA]</scope>
</reference>
<gene>
    <name evidence="2" type="ORF">vBKpMFBKp24_315</name>
</gene>
<dbReference type="Proteomes" id="UP000596381">
    <property type="component" value="Segment"/>
</dbReference>
<accession>A0A7U0J777</accession>
<name>A0A7U0J777_9CAUD</name>
<proteinExistence type="predicted"/>
<protein>
    <recommendedName>
        <fullName evidence="1">DUF488 domain-containing protein</fullName>
    </recommendedName>
</protein>
<organism evidence="2 3">
    <name type="scientific">Klebsiella phage vB_KpM_FBKp24</name>
    <dbReference type="NCBI Taxonomy" id="2801834"/>
    <lineage>
        <taxon>Viruses</taxon>
        <taxon>Duplodnaviria</taxon>
        <taxon>Heunggongvirae</taxon>
        <taxon>Uroviricota</taxon>
        <taxon>Caudoviricetes</taxon>
        <taxon>Chimalliviridae</taxon>
        <taxon>Maaswegvirus</taxon>
        <taxon>Maaswegvirus Kp24</taxon>
    </lineage>
</organism>
<evidence type="ECO:0000259" key="1">
    <source>
        <dbReference type="Pfam" id="PF22751"/>
    </source>
</evidence>
<sequence length="128" mass="15558">MFHDFKQLEVWTGRIPDWRKWEGLDILFVDTTLKSGEKIFAPTPELLWPYKQGIVNQAEYVEIYYKLTRERFKRDPEPWIWLINQGRICLACYCGHDCFCHRHLLKDILAKLCKKERIRFIDRGEPVW</sequence>